<dbReference type="Gene3D" id="3.30.70.270">
    <property type="match status" value="1"/>
</dbReference>
<accession>A0A699GMR9</accession>
<gene>
    <name evidence="4" type="ORF">Tci_082244</name>
</gene>
<evidence type="ECO:0000256" key="1">
    <source>
        <dbReference type="SAM" id="MobiDB-lite"/>
    </source>
</evidence>
<dbReference type="EMBL" id="BKCJ010014731">
    <property type="protein sequence ID" value="GEV10267.1"/>
    <property type="molecule type" value="Genomic_DNA"/>
</dbReference>
<dbReference type="Gene3D" id="3.30.420.10">
    <property type="entry name" value="Ribonuclease H-like superfamily/Ribonuclease H"/>
    <property type="match status" value="1"/>
</dbReference>
<proteinExistence type="predicted"/>
<name>A0A699GMR9_TANCI</name>
<keyword evidence="4" id="KW-0695">RNA-directed DNA polymerase</keyword>
<reference evidence="4" key="1">
    <citation type="journal article" date="2019" name="Sci. Rep.">
        <title>Draft genome of Tanacetum cinerariifolium, the natural source of mosquito coil.</title>
        <authorList>
            <person name="Yamashiro T."/>
            <person name="Shiraishi A."/>
            <person name="Satake H."/>
            <person name="Nakayama K."/>
        </authorList>
    </citation>
    <scope>NUCLEOTIDE SEQUENCE</scope>
</reference>
<evidence type="ECO:0000259" key="2">
    <source>
        <dbReference type="Pfam" id="PF17919"/>
    </source>
</evidence>
<evidence type="ECO:0000259" key="3">
    <source>
        <dbReference type="Pfam" id="PF24626"/>
    </source>
</evidence>
<protein>
    <submittedName>
        <fullName evidence="4">Putative reverse transcriptase domain-containing protein</fullName>
    </submittedName>
</protein>
<dbReference type="InterPro" id="IPR056924">
    <property type="entry name" value="SH3_Tf2-1"/>
</dbReference>
<dbReference type="InterPro" id="IPR043502">
    <property type="entry name" value="DNA/RNA_pol_sf"/>
</dbReference>
<feature type="compositionally biased region" description="Basic and acidic residues" evidence="1">
    <location>
        <begin position="857"/>
        <end position="867"/>
    </location>
</feature>
<organism evidence="4">
    <name type="scientific">Tanacetum cinerariifolium</name>
    <name type="common">Dalmatian daisy</name>
    <name type="synonym">Chrysanthemum cinerariifolium</name>
    <dbReference type="NCBI Taxonomy" id="118510"/>
    <lineage>
        <taxon>Eukaryota</taxon>
        <taxon>Viridiplantae</taxon>
        <taxon>Streptophyta</taxon>
        <taxon>Embryophyta</taxon>
        <taxon>Tracheophyta</taxon>
        <taxon>Spermatophyta</taxon>
        <taxon>Magnoliopsida</taxon>
        <taxon>eudicotyledons</taxon>
        <taxon>Gunneridae</taxon>
        <taxon>Pentapetalae</taxon>
        <taxon>asterids</taxon>
        <taxon>campanulids</taxon>
        <taxon>Asterales</taxon>
        <taxon>Asteraceae</taxon>
        <taxon>Asteroideae</taxon>
        <taxon>Anthemideae</taxon>
        <taxon>Anthemidinae</taxon>
        <taxon>Tanacetum</taxon>
    </lineage>
</organism>
<dbReference type="GO" id="GO:0003676">
    <property type="term" value="F:nucleic acid binding"/>
    <property type="evidence" value="ECO:0007669"/>
    <property type="project" value="InterPro"/>
</dbReference>
<dbReference type="AlphaFoldDB" id="A0A699GMR9"/>
<feature type="compositionally biased region" description="Polar residues" evidence="1">
    <location>
        <begin position="846"/>
        <end position="856"/>
    </location>
</feature>
<dbReference type="PANTHER" id="PTHR24559">
    <property type="entry name" value="TRANSPOSON TY3-I GAG-POL POLYPROTEIN"/>
    <property type="match status" value="1"/>
</dbReference>
<feature type="domain" description="Tf2-1-like SH3-like" evidence="3">
    <location>
        <begin position="723"/>
        <end position="787"/>
    </location>
</feature>
<dbReference type="InterPro" id="IPR053134">
    <property type="entry name" value="RNA-dir_DNA_polymerase"/>
</dbReference>
<feature type="non-terminal residue" evidence="4">
    <location>
        <position position="1"/>
    </location>
</feature>
<dbReference type="SUPFAM" id="SSF56672">
    <property type="entry name" value="DNA/RNA polymerases"/>
    <property type="match status" value="1"/>
</dbReference>
<dbReference type="InterPro" id="IPR041577">
    <property type="entry name" value="RT_RNaseH_2"/>
</dbReference>
<dbReference type="PANTHER" id="PTHR24559:SF444">
    <property type="entry name" value="REVERSE TRANSCRIPTASE DOMAIN-CONTAINING PROTEIN"/>
    <property type="match status" value="1"/>
</dbReference>
<dbReference type="InterPro" id="IPR043128">
    <property type="entry name" value="Rev_trsase/Diguanyl_cyclase"/>
</dbReference>
<keyword evidence="4" id="KW-0808">Transferase</keyword>
<feature type="region of interest" description="Disordered" evidence="1">
    <location>
        <begin position="227"/>
        <end position="252"/>
    </location>
</feature>
<keyword evidence="4" id="KW-0548">Nucleotidyltransferase</keyword>
<feature type="compositionally biased region" description="Basic and acidic residues" evidence="1">
    <location>
        <begin position="89"/>
        <end position="104"/>
    </location>
</feature>
<feature type="domain" description="Reverse transcriptase/retrotransposon-derived protein RNase H-like" evidence="2">
    <location>
        <begin position="501"/>
        <end position="548"/>
    </location>
</feature>
<comment type="caution">
    <text evidence="4">The sequence shown here is derived from an EMBL/GenBank/DDBJ whole genome shotgun (WGS) entry which is preliminary data.</text>
</comment>
<dbReference type="Gene3D" id="3.10.10.10">
    <property type="entry name" value="HIV Type 1 Reverse Transcriptase, subunit A, domain 1"/>
    <property type="match status" value="1"/>
</dbReference>
<dbReference type="InterPro" id="IPR012337">
    <property type="entry name" value="RNaseH-like_sf"/>
</dbReference>
<dbReference type="GO" id="GO:0003964">
    <property type="term" value="F:RNA-directed DNA polymerase activity"/>
    <property type="evidence" value="ECO:0007669"/>
    <property type="project" value="UniProtKB-KW"/>
</dbReference>
<dbReference type="Pfam" id="PF17919">
    <property type="entry name" value="RT_RNaseH_2"/>
    <property type="match status" value="1"/>
</dbReference>
<feature type="region of interest" description="Disordered" evidence="1">
    <location>
        <begin position="28"/>
        <end position="112"/>
    </location>
</feature>
<dbReference type="SUPFAM" id="SSF53098">
    <property type="entry name" value="Ribonuclease H-like"/>
    <property type="match status" value="1"/>
</dbReference>
<evidence type="ECO:0000313" key="4">
    <source>
        <dbReference type="EMBL" id="GEV10267.1"/>
    </source>
</evidence>
<feature type="region of interest" description="Disordered" evidence="1">
    <location>
        <begin position="842"/>
        <end position="867"/>
    </location>
</feature>
<dbReference type="Pfam" id="PF24626">
    <property type="entry name" value="SH3_Tf2-1"/>
    <property type="match status" value="1"/>
</dbReference>
<dbReference type="InterPro" id="IPR036397">
    <property type="entry name" value="RNaseH_sf"/>
</dbReference>
<sequence length="1269" mass="144329">LEFDIKKKIDYNDLAELILDESTRVKLKEKTPDSDTIGQEKNSRDHGYLDDPYIMPPSMRTRSAGRPAAKSLTGGMGVRVGRGRRGRRPREGNDEHVDDMKGQENDQGLGANWGVEGVNGNVEGFEIENMENVQEMGGCSVDQKVKYTSGSFVGKALTWWNSQIRTLSRQVALWNQVMVEAGHVAYTDRFYDLIRGMVAATDPKTIQKVVQIFGALTDEAVRNGSIKKVEKRGNVGEPSKDKSGREDNKRTRSRNDFAANLCGGIDHVRSACARLNRAQGPEENRPNQVAANHEGQGIEPNELGFRYEIKIAHGQLVDIDKVIKSCKLENFPEVFLDDLSRLPPVWEIEFRIDLIPGAVPIGKSPYRLAPFELKELSGQLKELQDKGFIRPILSPWGASISFEKKKHSSFRMCIDYRELNKLTFKNRYLLPRIDDLFDQLPYPDKLVIVFIDDNLIYSKTQEDHLGEVQFLGHVRNGIHVDPSKIKAVKNWKAPRTPSEGEEQELAFQNLKDKLCNAPVLALPDGPKDIMVHCHASGIGLGCVLMQRELFSDYDCEICYHHGKVNVVASALSRKERIKPKRVRAINMTLHSSIRDRILAAQKEAVDEFAGLQKGLDEMIKLRSDKTLYYLDRIWVPLKGDTDGQSERTIQTLEDILRACVLDFSGSWDVHLLLVEFSYNNSYQSSVRCASFKELYDLDRLKAKRDHQKSYGDKMRKPLEFSVGDYVLLKVLPWKGVVRFRKKGKLVPSYVRPFNIVEKVGPVAYRLYFPEELNGVHDTFHVSNLKNYLVDPTLQVPLHEIRVDAKLNFMEKPLEILEREFKKLKRSKIAIIKVKDIKEKDKIRAKTGQNQEQTGSMEKSRVKPDKVKAQSKTKNASILIVPNPEPFNNQTIDEIPQTLLSFDPTCYSEDGNSFTYDSKSNLVDDSPNVFDPPLQPLFILVNFAETMLILAFYNDDDKDYTIAITHKEPDNSLSIGDKHLDTIPATELDKFIKSSVENLVPNPSESEGEYECDVPASEVFTTFLNILFDSDYNFSSSNDRSFSNEDILKKIYLNPLFDEEIISMKMDSHHFNAESDLIESLLNHDSLIISSSSKIGSLFDEFTGELTLLKSIPPGFNETDCDPEEETRFYQEIVDSNSLIEEIDLFFTLDDPERDILILEEPLDNYSLSLPENESFHFDIPFSFRPPAKPPDGNSGILKVNVMGDIFEYKVPMPRLMFTQSTLVPNQEKSPNLLSHLGHEAFQPSVEYPMMIYGKNIPILNAPFFHFYPS</sequence>